<dbReference type="Proteomes" id="UP001632038">
    <property type="component" value="Unassembled WGS sequence"/>
</dbReference>
<evidence type="ECO:0000256" key="1">
    <source>
        <dbReference type="SAM" id="MobiDB-lite"/>
    </source>
</evidence>
<organism evidence="2 3">
    <name type="scientific">Castilleja foliolosa</name>
    <dbReference type="NCBI Taxonomy" id="1961234"/>
    <lineage>
        <taxon>Eukaryota</taxon>
        <taxon>Viridiplantae</taxon>
        <taxon>Streptophyta</taxon>
        <taxon>Embryophyta</taxon>
        <taxon>Tracheophyta</taxon>
        <taxon>Spermatophyta</taxon>
        <taxon>Magnoliopsida</taxon>
        <taxon>eudicotyledons</taxon>
        <taxon>Gunneridae</taxon>
        <taxon>Pentapetalae</taxon>
        <taxon>asterids</taxon>
        <taxon>lamiids</taxon>
        <taxon>Lamiales</taxon>
        <taxon>Orobanchaceae</taxon>
        <taxon>Pedicularideae</taxon>
        <taxon>Castillejinae</taxon>
        <taxon>Castilleja</taxon>
    </lineage>
</organism>
<feature type="region of interest" description="Disordered" evidence="1">
    <location>
        <begin position="67"/>
        <end position="89"/>
    </location>
</feature>
<keyword evidence="3" id="KW-1185">Reference proteome</keyword>
<name>A0ABD3EEE6_9LAMI</name>
<evidence type="ECO:0000313" key="3">
    <source>
        <dbReference type="Proteomes" id="UP001632038"/>
    </source>
</evidence>
<dbReference type="AlphaFoldDB" id="A0ABD3EEE6"/>
<reference evidence="3" key="1">
    <citation type="journal article" date="2024" name="IScience">
        <title>Strigolactones Initiate the Formation of Haustorium-like Structures in Castilleja.</title>
        <authorList>
            <person name="Buerger M."/>
            <person name="Peterson D."/>
            <person name="Chory J."/>
        </authorList>
    </citation>
    <scope>NUCLEOTIDE SEQUENCE [LARGE SCALE GENOMIC DNA]</scope>
</reference>
<protein>
    <submittedName>
        <fullName evidence="2">Uncharacterized protein</fullName>
    </submittedName>
</protein>
<accession>A0ABD3EEE6</accession>
<comment type="caution">
    <text evidence="2">The sequence shown here is derived from an EMBL/GenBank/DDBJ whole genome shotgun (WGS) entry which is preliminary data.</text>
</comment>
<sequence>MDAFRGGTMVMESGGWSVDGRRRDRAVAEIWRGGLSSSCWRLGSDGVAVRWRQLLKMTGGDFSRRQLEQLSSPGGDWRRRRRSGGSRRRRRLLRRCRQFPPRRRLLFSFLGISGWI</sequence>
<proteinExistence type="predicted"/>
<gene>
    <name evidence="2" type="ORF">CASFOL_002479</name>
</gene>
<evidence type="ECO:0000313" key="2">
    <source>
        <dbReference type="EMBL" id="KAL3652798.1"/>
    </source>
</evidence>
<feature type="compositionally biased region" description="Basic residues" evidence="1">
    <location>
        <begin position="78"/>
        <end position="89"/>
    </location>
</feature>
<dbReference type="EMBL" id="JAVIJP010000005">
    <property type="protein sequence ID" value="KAL3652798.1"/>
    <property type="molecule type" value="Genomic_DNA"/>
</dbReference>